<dbReference type="SUPFAM" id="SSF48576">
    <property type="entry name" value="Terpenoid synthases"/>
    <property type="match status" value="1"/>
</dbReference>
<dbReference type="GO" id="GO:0010333">
    <property type="term" value="F:terpene synthase activity"/>
    <property type="evidence" value="ECO:0007669"/>
    <property type="project" value="InterPro"/>
</dbReference>
<evidence type="ECO:0000256" key="1">
    <source>
        <dbReference type="ARBA" id="ARBA00023239"/>
    </source>
</evidence>
<keyword evidence="4" id="KW-1185">Reference proteome</keyword>
<evidence type="ECO:0000256" key="2">
    <source>
        <dbReference type="RuleBase" id="RU366034"/>
    </source>
</evidence>
<sequence length="339" mass="38940">MDTDEPDIRSPFPHRLNPFAEKARFHVAHWVRHNGLVHRESARERFERADFGWFAAVVYPTADASRLNLMADWFAWLFLVDDQLDDGRFGRSPDHVGETVDRMRAVLGGHGRCEVADPHIPTTISSLAGLWERTAPHATPEWRRRFVGHLEECLRTAAVWEAGNRIDGTVPSEETYIVNRRHTGAIYVCMDLIEIVERISVPDSVHRSPEFTAALDAACNVVCWTNDVHSLAKERLRGEVHNLVFLVEHHRGLDRRTALDHVRTAIEEETGRYLAAEAKLLTAHPDRTRELTLYTAGMRTWMRGNLDWSRRTKRYHPASDGGAERPEDYLETRLMEADR</sequence>
<proteinExistence type="inferred from homology"/>
<dbReference type="AlphaFoldDB" id="A0A6G4UX81"/>
<dbReference type="EC" id="4.2.3.-" evidence="2"/>
<organism evidence="3 4">
    <name type="scientific">Streptomyces scabichelini</name>
    <dbReference type="NCBI Taxonomy" id="2711217"/>
    <lineage>
        <taxon>Bacteria</taxon>
        <taxon>Bacillati</taxon>
        <taxon>Actinomycetota</taxon>
        <taxon>Actinomycetes</taxon>
        <taxon>Kitasatosporales</taxon>
        <taxon>Streptomycetaceae</taxon>
        <taxon>Streptomyces</taxon>
    </lineage>
</organism>
<comment type="caution">
    <text evidence="3">The sequence shown here is derived from an EMBL/GenBank/DDBJ whole genome shotgun (WGS) entry which is preliminary data.</text>
</comment>
<reference evidence="3 4" key="1">
    <citation type="submission" date="2020-02" db="EMBL/GenBank/DDBJ databases">
        <title>Whole-genome analyses of novel actinobacteria.</title>
        <authorList>
            <person name="Sahin N."/>
            <person name="Gencbay T."/>
        </authorList>
    </citation>
    <scope>NUCLEOTIDE SEQUENCE [LARGE SCALE GENOMIC DNA]</scope>
    <source>
        <strain evidence="3 4">HC44</strain>
    </source>
</reference>
<dbReference type="Gene3D" id="1.10.600.10">
    <property type="entry name" value="Farnesyl Diphosphate Synthase"/>
    <property type="match status" value="1"/>
</dbReference>
<dbReference type="PANTHER" id="PTHR35201:SF4">
    <property type="entry name" value="BETA-PINACENE SYNTHASE-RELATED"/>
    <property type="match status" value="1"/>
</dbReference>
<accession>A0A6G4UX81</accession>
<comment type="similarity">
    <text evidence="2">Belongs to the terpene synthase family.</text>
</comment>
<dbReference type="InterPro" id="IPR008949">
    <property type="entry name" value="Isoprenoid_synthase_dom_sf"/>
</dbReference>
<keyword evidence="2" id="KW-0479">Metal-binding</keyword>
<protein>
    <recommendedName>
        <fullName evidence="2">Terpene synthase</fullName>
        <ecNumber evidence="2">4.2.3.-</ecNumber>
    </recommendedName>
</protein>
<keyword evidence="1 2" id="KW-0456">Lyase</keyword>
<dbReference type="PANTHER" id="PTHR35201">
    <property type="entry name" value="TERPENE SYNTHASE"/>
    <property type="match status" value="1"/>
</dbReference>
<comment type="cofactor">
    <cofactor evidence="2">
        <name>Mg(2+)</name>
        <dbReference type="ChEBI" id="CHEBI:18420"/>
    </cofactor>
</comment>
<dbReference type="SFLD" id="SFLDG01020">
    <property type="entry name" value="Terpene_Cyclase_Like_2"/>
    <property type="match status" value="1"/>
</dbReference>
<dbReference type="GO" id="GO:0046872">
    <property type="term" value="F:metal ion binding"/>
    <property type="evidence" value="ECO:0007669"/>
    <property type="project" value="UniProtKB-KW"/>
</dbReference>
<dbReference type="Proteomes" id="UP000472335">
    <property type="component" value="Unassembled WGS sequence"/>
</dbReference>
<dbReference type="InterPro" id="IPR034686">
    <property type="entry name" value="Terpene_cyclase-like_2"/>
</dbReference>
<dbReference type="Pfam" id="PF19086">
    <property type="entry name" value="Terpene_syn_C_2"/>
    <property type="match status" value="1"/>
</dbReference>
<evidence type="ECO:0000313" key="4">
    <source>
        <dbReference type="Proteomes" id="UP000472335"/>
    </source>
</evidence>
<evidence type="ECO:0000313" key="3">
    <source>
        <dbReference type="EMBL" id="NGO06297.1"/>
    </source>
</evidence>
<dbReference type="RefSeq" id="WP_165254218.1">
    <property type="nucleotide sequence ID" value="NZ_JAAKZY010000002.1"/>
</dbReference>
<dbReference type="EMBL" id="JAAKZY010000002">
    <property type="protein sequence ID" value="NGO06297.1"/>
    <property type="molecule type" value="Genomic_DNA"/>
</dbReference>
<dbReference type="SFLD" id="SFLDS00005">
    <property type="entry name" value="Isoprenoid_Synthase_Type_I"/>
    <property type="match status" value="1"/>
</dbReference>
<gene>
    <name evidence="3" type="ORF">G5C60_01000</name>
</gene>
<keyword evidence="2" id="KW-0460">Magnesium</keyword>
<name>A0A6G4UX81_9ACTN</name>